<keyword evidence="1" id="KW-1185">Reference proteome</keyword>
<name>A0AC55D8R0_ECHTE</name>
<evidence type="ECO:0000313" key="2">
    <source>
        <dbReference type="RefSeq" id="XP_045148138.1"/>
    </source>
</evidence>
<evidence type="ECO:0000313" key="1">
    <source>
        <dbReference type="Proteomes" id="UP000694863"/>
    </source>
</evidence>
<sequence length="655" mass="77112">MFHGTITKELTIHEEWNHYVESLIEDQKDFVFVKFNGLHLKSMENLQSCISLRVCIFSNNFVTDIQPLANCSKLIKLDLHGNQIKALPETKFWIGLKYLKLLYLHDNGFAKLKNVCVLSACPSLTALTLFDCPVSLKKGYRHVLVNSIWSLKALDHHVISDEEIIQNWHLPERFRTCNPRLFFNFCPALRKGASYESEINNIKHVISKINIILAHNSPVLIIQKWIRGFFIRKKMSHLFLCKRHQDKLKRSCETKWIYIYQEYKDRLLKDLFFNPEADLMETFTHWKYFSSECSFRPRAYAQLSFPSFLYPSAWNADLLSELSLAANLNIYSPIAFRCYKEHRKYISSILPESKTRGIGIKSIKTRYLIPKGPKGTKDEIEDEDFDDSFRVTVSKLPIYASDFSKDALVFKEQKDAFPSYIQSHPVIHQKPIINRESASERNIIREFFITQRNGMKLKAVCDIDHYYMEEKKQRSHKEKLTAVAVANIARGKAQQTVKESVCKRNYIAQQIEGKHAEAIQKGLQQHWQDRANYIEQVRERRGRFLEEKKRKTADRLLIQDLNNGRTIFSQGIMRANRLRKNTAILKEKSNIVQQKRNMEKYQEELRKQMKKIRAEEIHKRHCEEKFVFDMITFQNAYERHQEAKSRVAIIKSNCL</sequence>
<reference evidence="2" key="1">
    <citation type="submission" date="2025-08" db="UniProtKB">
        <authorList>
            <consortium name="RefSeq"/>
        </authorList>
    </citation>
    <scope>IDENTIFICATION</scope>
</reference>
<dbReference type="RefSeq" id="XP_045148138.1">
    <property type="nucleotide sequence ID" value="XM_045292203.1"/>
</dbReference>
<protein>
    <submittedName>
        <fullName evidence="2">Leucine-rich repeat and IQ domain-containing protein 3 isoform X1</fullName>
    </submittedName>
</protein>
<accession>A0AC55D8R0</accession>
<proteinExistence type="predicted"/>
<dbReference type="Proteomes" id="UP000694863">
    <property type="component" value="Unplaced"/>
</dbReference>
<organism evidence="1 2">
    <name type="scientific">Echinops telfairi</name>
    <name type="common">Lesser hedgehog tenrec</name>
    <dbReference type="NCBI Taxonomy" id="9371"/>
    <lineage>
        <taxon>Eukaryota</taxon>
        <taxon>Metazoa</taxon>
        <taxon>Chordata</taxon>
        <taxon>Craniata</taxon>
        <taxon>Vertebrata</taxon>
        <taxon>Euteleostomi</taxon>
        <taxon>Mammalia</taxon>
        <taxon>Eutheria</taxon>
        <taxon>Afrotheria</taxon>
        <taxon>Tenrecidae</taxon>
        <taxon>Tenrecinae</taxon>
        <taxon>Echinops</taxon>
    </lineage>
</organism>
<gene>
    <name evidence="2" type="primary">LRRIQ3</name>
</gene>